<gene>
    <name evidence="2" type="ORF">GETHPA_22290</name>
</gene>
<accession>A0ABQ5Q8A7</accession>
<reference evidence="2 3" key="1">
    <citation type="journal article" date="2023" name="Antonie Van Leeuwenhoek">
        <title>Mesoterricola silvestris gen. nov., sp. nov., Mesoterricola sediminis sp. nov., Geothrix oryzae sp. nov., Geothrix edaphica sp. nov., Geothrix rubra sp. nov., and Geothrix limicola sp. nov., six novel members of Acidobacteriota isolated from soils.</title>
        <authorList>
            <person name="Itoh H."/>
            <person name="Sugisawa Y."/>
            <person name="Mise K."/>
            <person name="Xu Z."/>
            <person name="Kuniyasu M."/>
            <person name="Ushijima N."/>
            <person name="Kawano K."/>
            <person name="Kobayashi E."/>
            <person name="Shiratori Y."/>
            <person name="Masuda Y."/>
            <person name="Senoo K."/>
        </authorList>
    </citation>
    <scope>NUCLEOTIDE SEQUENCE [LARGE SCALE GENOMIC DNA]</scope>
    <source>
        <strain evidence="2 3">Red803</strain>
    </source>
</reference>
<dbReference type="Proteomes" id="UP001165089">
    <property type="component" value="Unassembled WGS sequence"/>
</dbReference>
<dbReference type="Pfam" id="PF01833">
    <property type="entry name" value="TIG"/>
    <property type="match status" value="2"/>
</dbReference>
<name>A0ABQ5Q8A7_9BACT</name>
<dbReference type="Gene3D" id="2.60.40.10">
    <property type="entry name" value="Immunoglobulins"/>
    <property type="match status" value="2"/>
</dbReference>
<evidence type="ECO:0000259" key="1">
    <source>
        <dbReference type="Pfam" id="PF01833"/>
    </source>
</evidence>
<evidence type="ECO:0000313" key="2">
    <source>
        <dbReference type="EMBL" id="GLH70696.1"/>
    </source>
</evidence>
<dbReference type="InterPro" id="IPR014756">
    <property type="entry name" value="Ig_E-set"/>
</dbReference>
<dbReference type="InterPro" id="IPR002909">
    <property type="entry name" value="IPT_dom"/>
</dbReference>
<dbReference type="InterPro" id="IPR013783">
    <property type="entry name" value="Ig-like_fold"/>
</dbReference>
<feature type="domain" description="IPT/TIG" evidence="1">
    <location>
        <begin position="129"/>
        <end position="204"/>
    </location>
</feature>
<protein>
    <recommendedName>
        <fullName evidence="1">IPT/TIG domain-containing protein</fullName>
    </recommendedName>
</protein>
<organism evidence="2 3">
    <name type="scientific">Geothrix rubra</name>
    <dbReference type="NCBI Taxonomy" id="2927977"/>
    <lineage>
        <taxon>Bacteria</taxon>
        <taxon>Pseudomonadati</taxon>
        <taxon>Acidobacteriota</taxon>
        <taxon>Holophagae</taxon>
        <taxon>Holophagales</taxon>
        <taxon>Holophagaceae</taxon>
        <taxon>Geothrix</taxon>
    </lineage>
</organism>
<comment type="caution">
    <text evidence="2">The sequence shown here is derived from an EMBL/GenBank/DDBJ whole genome shotgun (WGS) entry which is preliminary data.</text>
</comment>
<dbReference type="CDD" id="cd00603">
    <property type="entry name" value="IPT_PCSR"/>
    <property type="match status" value="1"/>
</dbReference>
<dbReference type="CDD" id="cd00102">
    <property type="entry name" value="IPT"/>
    <property type="match status" value="1"/>
</dbReference>
<dbReference type="RefSeq" id="WP_285726174.1">
    <property type="nucleotide sequence ID" value="NZ_BSDD01000004.1"/>
</dbReference>
<feature type="domain" description="IPT/TIG" evidence="1">
    <location>
        <begin position="46"/>
        <end position="122"/>
    </location>
</feature>
<keyword evidence="3" id="KW-1185">Reference proteome</keyword>
<sequence>MGPGRGRGLRRYRWAPAVTLLALLLGLMCQACGGGGGGGPAPLPAPTLASFSPTSGVVGSAVTLTGTALSGTTRVAFGGVPATAYAVRSDTQVQATVPPGATTGPIALTTAGGTATTATAFTVAVSPTPTLTAFSPPSGPPGTAVALAGSGFLGASAVTFGGVAAAFTVVDDTRMDATVPAGAVTGPVAVTTPGGTATGAAVFTVTATPTLDLSIEGLYLTQGTQTYPATVGLVANRSAWVRVFAKANEANAAQPSVRVTFQTGSAVHTLDIPASATAVPTRINEPDAAASWNAAVPASWIQPGLTVLAQVDPGGVYPEADRTNNRFPPGGTPLALAVESLTAWRIRLLPVTTGDGRTGAVDASSVASYLTLARRIHPVPDALDADVGPPLTSSVGVLTSDATAWSTVLDEVTARWNADGQPAHYFGVVNPAYSSGIAGLGWVKQAVALGWDKSASRAGVLAHEVGHNFGRLHAPCGAVTDADPSYPTTGDYAGGHLGVTGWDATASTPAPKAAAAYADIMGYCDPDWVSDYTYKGVLLYRKVYPLQAVPAPAIEGLLVWGHLEGDRMVLQPLIPVKAPPAPPAPGPFRWEARDAAGALRLAADFQAQEVADAPGGRLRSFSFIVPLGAVAPGDLASVHVLEGGVERARSVRPAALPLRAGAPEAPVQVTDERGAVALVWDGARHPLVVVRDAATGELLGFQRGGAGRVWTDRRDLEFLACDGVQVQGVRWMRPSQ</sequence>
<dbReference type="SUPFAM" id="SSF81296">
    <property type="entry name" value="E set domains"/>
    <property type="match status" value="2"/>
</dbReference>
<evidence type="ECO:0000313" key="3">
    <source>
        <dbReference type="Proteomes" id="UP001165089"/>
    </source>
</evidence>
<dbReference type="EMBL" id="BSDD01000004">
    <property type="protein sequence ID" value="GLH70696.1"/>
    <property type="molecule type" value="Genomic_DNA"/>
</dbReference>
<dbReference type="SUPFAM" id="SSF55486">
    <property type="entry name" value="Metalloproteases ('zincins'), catalytic domain"/>
    <property type="match status" value="1"/>
</dbReference>
<proteinExistence type="predicted"/>